<gene>
    <name evidence="1" type="ORF">GO988_18195</name>
</gene>
<reference evidence="1 2" key="1">
    <citation type="submission" date="2019-12" db="EMBL/GenBank/DDBJ databases">
        <title>Hymenobacter sp. HMF4947 Genome sequencing and assembly.</title>
        <authorList>
            <person name="Kang H."/>
            <person name="Cha I."/>
            <person name="Kim H."/>
            <person name="Joh K."/>
        </authorList>
    </citation>
    <scope>NUCLEOTIDE SEQUENCE [LARGE SCALE GENOMIC DNA]</scope>
    <source>
        <strain evidence="1 2">HMF4947</strain>
    </source>
</reference>
<comment type="caution">
    <text evidence="1">The sequence shown here is derived from an EMBL/GenBank/DDBJ whole genome shotgun (WGS) entry which is preliminary data.</text>
</comment>
<keyword evidence="2" id="KW-1185">Reference proteome</keyword>
<protein>
    <submittedName>
        <fullName evidence="1">Uncharacterized protein</fullName>
    </submittedName>
</protein>
<proteinExistence type="predicted"/>
<accession>A0A7K1TIQ2</accession>
<dbReference type="AlphaFoldDB" id="A0A7K1TIQ2"/>
<dbReference type="EMBL" id="WQKZ01000004">
    <property type="protein sequence ID" value="MVN78265.1"/>
    <property type="molecule type" value="Genomic_DNA"/>
</dbReference>
<name>A0A7K1TIQ2_9BACT</name>
<dbReference type="RefSeq" id="WP_157568151.1">
    <property type="nucleotide sequence ID" value="NZ_WQKZ01000004.1"/>
</dbReference>
<dbReference type="Proteomes" id="UP000441336">
    <property type="component" value="Unassembled WGS sequence"/>
</dbReference>
<evidence type="ECO:0000313" key="2">
    <source>
        <dbReference type="Proteomes" id="UP000441336"/>
    </source>
</evidence>
<evidence type="ECO:0000313" key="1">
    <source>
        <dbReference type="EMBL" id="MVN78265.1"/>
    </source>
</evidence>
<organism evidence="1 2">
    <name type="scientific">Hymenobacter ginkgonis</name>
    <dbReference type="NCBI Taxonomy" id="2682976"/>
    <lineage>
        <taxon>Bacteria</taxon>
        <taxon>Pseudomonadati</taxon>
        <taxon>Bacteroidota</taxon>
        <taxon>Cytophagia</taxon>
        <taxon>Cytophagales</taxon>
        <taxon>Hymenobacteraceae</taxon>
        <taxon>Hymenobacter</taxon>
    </lineage>
</organism>
<sequence length="120" mass="13657">MATPRLRQLRRDKTLFTLAMNAVRLHLEEEDRLAQQPHLHETPDADLLLIHQSIDQWVGLATGYIMRKFRCPAAQAMELLGELQTELKASISMAELRQVPFQQALHLPPAVSAIQQPVEN</sequence>